<feature type="region of interest" description="Disordered" evidence="1">
    <location>
        <begin position="1"/>
        <end position="218"/>
    </location>
</feature>
<dbReference type="OMA" id="LLAWPQQ"/>
<feature type="region of interest" description="Disordered" evidence="1">
    <location>
        <begin position="230"/>
        <end position="291"/>
    </location>
</feature>
<feature type="compositionally biased region" description="Low complexity" evidence="1">
    <location>
        <begin position="21"/>
        <end position="38"/>
    </location>
</feature>
<evidence type="ECO:0000313" key="4">
    <source>
        <dbReference type="Proteomes" id="UP000006038"/>
    </source>
</evidence>
<reference evidence="3" key="2">
    <citation type="submission" date="2013-04" db="UniProtKB">
        <authorList>
            <consortium name="EnsemblPlants"/>
        </authorList>
    </citation>
    <scope>IDENTIFICATION</scope>
</reference>
<dbReference type="AlphaFoldDB" id="J3LPC6"/>
<reference evidence="3" key="1">
    <citation type="journal article" date="2013" name="Nat. Commun.">
        <title>Whole-genome sequencing of Oryza brachyantha reveals mechanisms underlying Oryza genome evolution.</title>
        <authorList>
            <person name="Chen J."/>
            <person name="Huang Q."/>
            <person name="Gao D."/>
            <person name="Wang J."/>
            <person name="Lang Y."/>
            <person name="Liu T."/>
            <person name="Li B."/>
            <person name="Bai Z."/>
            <person name="Luis Goicoechea J."/>
            <person name="Liang C."/>
            <person name="Chen C."/>
            <person name="Zhang W."/>
            <person name="Sun S."/>
            <person name="Liao Y."/>
            <person name="Zhang X."/>
            <person name="Yang L."/>
            <person name="Song C."/>
            <person name="Wang M."/>
            <person name="Shi J."/>
            <person name="Liu G."/>
            <person name="Liu J."/>
            <person name="Zhou H."/>
            <person name="Zhou W."/>
            <person name="Yu Q."/>
            <person name="An N."/>
            <person name="Chen Y."/>
            <person name="Cai Q."/>
            <person name="Wang B."/>
            <person name="Liu B."/>
            <person name="Min J."/>
            <person name="Huang Y."/>
            <person name="Wu H."/>
            <person name="Li Z."/>
            <person name="Zhang Y."/>
            <person name="Yin Y."/>
            <person name="Song W."/>
            <person name="Jiang J."/>
            <person name="Jackson S.A."/>
            <person name="Wing R.A."/>
            <person name="Wang J."/>
            <person name="Chen M."/>
        </authorList>
    </citation>
    <scope>NUCLEOTIDE SEQUENCE [LARGE SCALE GENOMIC DNA]</scope>
    <source>
        <strain evidence="3">cv. IRGC 101232</strain>
    </source>
</reference>
<dbReference type="eggNOG" id="ENOG502R4ZV">
    <property type="taxonomic scope" value="Eukaryota"/>
</dbReference>
<evidence type="ECO:0000256" key="1">
    <source>
        <dbReference type="SAM" id="MobiDB-lite"/>
    </source>
</evidence>
<dbReference type="Pfam" id="PF13266">
    <property type="entry name" value="DUF4057"/>
    <property type="match status" value="1"/>
</dbReference>
<organism evidence="3">
    <name type="scientific">Oryza brachyantha</name>
    <name type="common">malo sina</name>
    <dbReference type="NCBI Taxonomy" id="4533"/>
    <lineage>
        <taxon>Eukaryota</taxon>
        <taxon>Viridiplantae</taxon>
        <taxon>Streptophyta</taxon>
        <taxon>Embryophyta</taxon>
        <taxon>Tracheophyta</taxon>
        <taxon>Spermatophyta</taxon>
        <taxon>Magnoliopsida</taxon>
        <taxon>Liliopsida</taxon>
        <taxon>Poales</taxon>
        <taxon>Poaceae</taxon>
        <taxon>BOP clade</taxon>
        <taxon>Oryzoideae</taxon>
        <taxon>Oryzeae</taxon>
        <taxon>Oryzinae</taxon>
        <taxon>Oryza</taxon>
    </lineage>
</organism>
<dbReference type="STRING" id="4533.J3LPC6"/>
<feature type="compositionally biased region" description="Polar residues" evidence="1">
    <location>
        <begin position="184"/>
        <end position="218"/>
    </location>
</feature>
<dbReference type="Proteomes" id="UP000006038">
    <property type="component" value="Chromosome 3"/>
</dbReference>
<dbReference type="HOGENOM" id="CLU_904303_0_0_1"/>
<feature type="compositionally biased region" description="Basic residues" evidence="1">
    <location>
        <begin position="1"/>
        <end position="11"/>
    </location>
</feature>
<evidence type="ECO:0000259" key="2">
    <source>
        <dbReference type="Pfam" id="PF13266"/>
    </source>
</evidence>
<dbReference type="PANTHER" id="PTHR31132">
    <property type="entry name" value="N-LYSINE METHYLTRANSFERASE"/>
    <property type="match status" value="1"/>
</dbReference>
<feature type="domain" description="DUF4057" evidence="2">
    <location>
        <begin position="3"/>
        <end position="289"/>
    </location>
</feature>
<dbReference type="EnsemblPlants" id="OB03G29020.1">
    <property type="protein sequence ID" value="OB03G29020.1"/>
    <property type="gene ID" value="OB03G29020"/>
</dbReference>
<keyword evidence="4" id="KW-1185">Reference proteome</keyword>
<dbReference type="OrthoDB" id="1868458at2759"/>
<accession>J3LPC6</accession>
<sequence length="291" mass="30753">MDRAAPVRKSHTSTADLLAWPQQQQHNPAAHAASTPSPARRPHQPSEALRKVVFGGQVTEEEAESLNKRKPCSAPKWKEMTGSGIFAAGANGEAEEPAAAPPARAAPRNYQPVTVSHISFAEDGSDPPKKPTSVAEVAKQRELSGTLQSEADSKMKKQVSNAKSKELSGHGLFAEPQDVRPNGARSTSNGSAATHTPVRNANASSFSFGEANTDSVTKTAKKITGKKFTDLTGNNIFKGDEAPASAEKHLSTAKLKEMTGSNIFAEGQAPTREYHSGNRKPPGGESSIALI</sequence>
<feature type="compositionally biased region" description="Low complexity" evidence="1">
    <location>
        <begin position="87"/>
        <end position="109"/>
    </location>
</feature>
<feature type="compositionally biased region" description="Basic and acidic residues" evidence="1">
    <location>
        <begin position="238"/>
        <end position="257"/>
    </location>
</feature>
<proteinExistence type="predicted"/>
<dbReference type="PANTHER" id="PTHR31132:SF5">
    <property type="entry name" value="EXPRESSED PROTEIN"/>
    <property type="match status" value="1"/>
</dbReference>
<name>J3LPC6_ORYBR</name>
<protein>
    <recommendedName>
        <fullName evidence="2">DUF4057 domain-containing protein</fullName>
    </recommendedName>
</protein>
<dbReference type="Gramene" id="OB03G29020.1">
    <property type="protein sequence ID" value="OB03G29020.1"/>
    <property type="gene ID" value="OB03G29020"/>
</dbReference>
<evidence type="ECO:0000313" key="3">
    <source>
        <dbReference type="EnsemblPlants" id="OB03G29020.1"/>
    </source>
</evidence>
<dbReference type="InterPro" id="IPR025131">
    <property type="entry name" value="DUF4057"/>
</dbReference>